<evidence type="ECO:0000313" key="4">
    <source>
        <dbReference type="EMBL" id="AKQ33665.1"/>
    </source>
</evidence>
<dbReference type="PANTHER" id="PTHR11527">
    <property type="entry name" value="HEAT-SHOCK PROTEIN 20 FAMILY MEMBER"/>
    <property type="match status" value="1"/>
</dbReference>
<dbReference type="InterPro" id="IPR031107">
    <property type="entry name" value="Small_HSP"/>
</dbReference>
<dbReference type="SUPFAM" id="SSF49764">
    <property type="entry name" value="HSP20-like chaperones"/>
    <property type="match status" value="1"/>
</dbReference>
<dbReference type="Gene3D" id="2.60.40.790">
    <property type="match status" value="1"/>
</dbReference>
<dbReference type="PROSITE" id="PS01031">
    <property type="entry name" value="SHSP"/>
    <property type="match status" value="1"/>
</dbReference>
<evidence type="ECO:0000313" key="5">
    <source>
        <dbReference type="Proteomes" id="UP000063965"/>
    </source>
</evidence>
<keyword evidence="5" id="KW-1185">Reference proteome</keyword>
<evidence type="ECO:0000256" key="2">
    <source>
        <dbReference type="RuleBase" id="RU003616"/>
    </source>
</evidence>
<keyword evidence="4" id="KW-0346">Stress response</keyword>
<gene>
    <name evidence="4" type="ORF">CleRT_09330</name>
</gene>
<comment type="similarity">
    <text evidence="1 2">Belongs to the small heat shock protein (HSP20) family.</text>
</comment>
<dbReference type="InterPro" id="IPR002068">
    <property type="entry name" value="A-crystallin/Hsp20_dom"/>
</dbReference>
<dbReference type="Proteomes" id="UP000063965">
    <property type="component" value="Chromosome"/>
</dbReference>
<proteinExistence type="inferred from homology"/>
<reference evidence="4 5" key="1">
    <citation type="journal article" date="2015" name="Genome Biol. Evol.">
        <title>Distinctive Genome Reduction Rates Revealed by Genomic Analyses of Two Coxiella-Like Endosymbionts in Ticks.</title>
        <authorList>
            <person name="Gottlieb Y."/>
            <person name="Lalzar I."/>
            <person name="Klasson L."/>
        </authorList>
    </citation>
    <scope>NUCLEOTIDE SEQUENCE [LARGE SCALE GENOMIC DNA]</scope>
    <source>
        <strain evidence="4 5">CRt</strain>
    </source>
</reference>
<evidence type="ECO:0000256" key="1">
    <source>
        <dbReference type="PROSITE-ProRule" id="PRU00285"/>
    </source>
</evidence>
<name>A0ABM5UUU8_9COXI</name>
<sequence length="152" mass="17702">MANIQKHPQSLLSHLQQDINRLFEPFGWSTESQLWDAFSTEWFPRIDIKDMNDNYVIRADIPGVDPKEIEVSMENNVLTIKGEKETETEDKKEDFLRVERTKGAFIRRFSLPESVNAEKIKAKSKHGVLEISIPKMKRSGMQKIQIENENNN</sequence>
<evidence type="ECO:0000259" key="3">
    <source>
        <dbReference type="PROSITE" id="PS01031"/>
    </source>
</evidence>
<dbReference type="InterPro" id="IPR008978">
    <property type="entry name" value="HSP20-like_chaperone"/>
</dbReference>
<feature type="domain" description="SHSP" evidence="3">
    <location>
        <begin position="37"/>
        <end position="149"/>
    </location>
</feature>
<dbReference type="RefSeq" id="WP_048875275.1">
    <property type="nucleotide sequence ID" value="NZ_CP011126.1"/>
</dbReference>
<dbReference type="Pfam" id="PF00011">
    <property type="entry name" value="HSP20"/>
    <property type="match status" value="1"/>
</dbReference>
<accession>A0ABM5UUU8</accession>
<dbReference type="EMBL" id="CP011126">
    <property type="protein sequence ID" value="AKQ33665.1"/>
    <property type="molecule type" value="Genomic_DNA"/>
</dbReference>
<protein>
    <submittedName>
        <fullName evidence="4">Small heat shock protein</fullName>
    </submittedName>
</protein>
<dbReference type="CDD" id="cd06464">
    <property type="entry name" value="ACD_sHsps-like"/>
    <property type="match status" value="1"/>
</dbReference>
<organism evidence="4 5">
    <name type="scientific">Candidatus Coxiella mudrowiae</name>
    <dbReference type="NCBI Taxonomy" id="2054173"/>
    <lineage>
        <taxon>Bacteria</taxon>
        <taxon>Pseudomonadati</taxon>
        <taxon>Pseudomonadota</taxon>
        <taxon>Gammaproteobacteria</taxon>
        <taxon>Legionellales</taxon>
        <taxon>Coxiellaceae</taxon>
        <taxon>Coxiella</taxon>
    </lineage>
</organism>